<evidence type="ECO:0000256" key="1">
    <source>
        <dbReference type="SAM" id="MobiDB-lite"/>
    </source>
</evidence>
<name>A0A7J7WHI3_MYOMY</name>
<accession>A0A7J7WHI3</accession>
<proteinExistence type="predicted"/>
<sequence length="148" mass="15795">MGMSRDGQTPHRWDNTYALKCTATLPRGLLPLFPASEAGEIKGANAQVQGQPLPLRLPTLGVLGEVRGRALEPLFTQGQAPESRDQSPLAVVTQDVCARACKCGCMCVHSLRISLGIFRVGLEEVGNRRMSSSVSSGGRNQEARPVGP</sequence>
<dbReference type="Proteomes" id="UP000527355">
    <property type="component" value="Unassembled WGS sequence"/>
</dbReference>
<feature type="compositionally biased region" description="Low complexity" evidence="1">
    <location>
        <begin position="129"/>
        <end position="140"/>
    </location>
</feature>
<comment type="caution">
    <text evidence="2">The sequence shown here is derived from an EMBL/GenBank/DDBJ whole genome shotgun (WGS) entry which is preliminary data.</text>
</comment>
<keyword evidence="3" id="KW-1185">Reference proteome</keyword>
<protein>
    <submittedName>
        <fullName evidence="2">Uncharacterized protein</fullName>
    </submittedName>
</protein>
<dbReference type="AlphaFoldDB" id="A0A7J7WHI3"/>
<gene>
    <name evidence="2" type="ORF">mMyoMyo1_012052</name>
</gene>
<evidence type="ECO:0000313" key="3">
    <source>
        <dbReference type="Proteomes" id="UP000527355"/>
    </source>
</evidence>
<feature type="region of interest" description="Disordered" evidence="1">
    <location>
        <begin position="129"/>
        <end position="148"/>
    </location>
</feature>
<evidence type="ECO:0000313" key="2">
    <source>
        <dbReference type="EMBL" id="KAF6336833.1"/>
    </source>
</evidence>
<reference evidence="2 3" key="1">
    <citation type="journal article" date="2020" name="Nature">
        <title>Six reference-quality genomes reveal evolution of bat adaptations.</title>
        <authorList>
            <person name="Jebb D."/>
            <person name="Huang Z."/>
            <person name="Pippel M."/>
            <person name="Hughes G.M."/>
            <person name="Lavrichenko K."/>
            <person name="Devanna P."/>
            <person name="Winkler S."/>
            <person name="Jermiin L.S."/>
            <person name="Skirmuntt E.C."/>
            <person name="Katzourakis A."/>
            <person name="Burkitt-Gray L."/>
            <person name="Ray D.A."/>
            <person name="Sullivan K.A.M."/>
            <person name="Roscito J.G."/>
            <person name="Kirilenko B.M."/>
            <person name="Davalos L.M."/>
            <person name="Corthals A.P."/>
            <person name="Power M.L."/>
            <person name="Jones G."/>
            <person name="Ransome R.D."/>
            <person name="Dechmann D.K.N."/>
            <person name="Locatelli A.G."/>
            <person name="Puechmaille S.J."/>
            <person name="Fedrigo O."/>
            <person name="Jarvis E.D."/>
            <person name="Hiller M."/>
            <person name="Vernes S.C."/>
            <person name="Myers E.W."/>
            <person name="Teeling E.C."/>
        </authorList>
    </citation>
    <scope>NUCLEOTIDE SEQUENCE [LARGE SCALE GENOMIC DNA]</scope>
    <source>
        <strain evidence="2">MMyoMyo1</strain>
        <tissue evidence="2">Flight muscle</tissue>
    </source>
</reference>
<dbReference type="EMBL" id="JABWUV010000008">
    <property type="protein sequence ID" value="KAF6336833.1"/>
    <property type="molecule type" value="Genomic_DNA"/>
</dbReference>
<organism evidence="2 3">
    <name type="scientific">Myotis myotis</name>
    <name type="common">Greater mouse-eared bat</name>
    <name type="synonym">Vespertilio myotis</name>
    <dbReference type="NCBI Taxonomy" id="51298"/>
    <lineage>
        <taxon>Eukaryota</taxon>
        <taxon>Metazoa</taxon>
        <taxon>Chordata</taxon>
        <taxon>Craniata</taxon>
        <taxon>Vertebrata</taxon>
        <taxon>Euteleostomi</taxon>
        <taxon>Mammalia</taxon>
        <taxon>Eutheria</taxon>
        <taxon>Laurasiatheria</taxon>
        <taxon>Chiroptera</taxon>
        <taxon>Yangochiroptera</taxon>
        <taxon>Vespertilionidae</taxon>
        <taxon>Myotis</taxon>
    </lineage>
</organism>